<feature type="transmembrane region" description="Helical" evidence="5">
    <location>
        <begin position="122"/>
        <end position="138"/>
    </location>
</feature>
<evidence type="ECO:0000256" key="1">
    <source>
        <dbReference type="ARBA" id="ARBA00004141"/>
    </source>
</evidence>
<keyword evidence="8" id="KW-1185">Reference proteome</keyword>
<dbReference type="PANTHER" id="PTHR22950">
    <property type="entry name" value="AMINO ACID TRANSPORTER"/>
    <property type="match status" value="1"/>
</dbReference>
<feature type="transmembrane region" description="Helical" evidence="5">
    <location>
        <begin position="177"/>
        <end position="199"/>
    </location>
</feature>
<comment type="subcellular location">
    <subcellularLocation>
        <location evidence="1">Membrane</location>
        <topology evidence="1">Multi-pass membrane protein</topology>
    </subcellularLocation>
</comment>
<feature type="transmembrane region" description="Helical" evidence="5">
    <location>
        <begin position="264"/>
        <end position="286"/>
    </location>
</feature>
<organism evidence="7 8">
    <name type="scientific">Hucho hucho</name>
    <name type="common">huchen</name>
    <dbReference type="NCBI Taxonomy" id="62062"/>
    <lineage>
        <taxon>Eukaryota</taxon>
        <taxon>Metazoa</taxon>
        <taxon>Chordata</taxon>
        <taxon>Craniata</taxon>
        <taxon>Vertebrata</taxon>
        <taxon>Euteleostomi</taxon>
        <taxon>Actinopterygii</taxon>
        <taxon>Neopterygii</taxon>
        <taxon>Teleostei</taxon>
        <taxon>Protacanthopterygii</taxon>
        <taxon>Salmoniformes</taxon>
        <taxon>Salmonidae</taxon>
        <taxon>Salmoninae</taxon>
        <taxon>Hucho</taxon>
    </lineage>
</organism>
<dbReference type="PANTHER" id="PTHR22950:SF74">
    <property type="entry name" value="SODIUM-COUPLED NEUTRAL AMINO ACID TRANSPORTER 5"/>
    <property type="match status" value="1"/>
</dbReference>
<dbReference type="Proteomes" id="UP000314982">
    <property type="component" value="Unassembled WGS sequence"/>
</dbReference>
<feature type="transmembrane region" description="Helical" evidence="5">
    <location>
        <begin position="150"/>
        <end position="171"/>
    </location>
</feature>
<feature type="domain" description="Amino acid transporter transmembrane" evidence="6">
    <location>
        <begin position="2"/>
        <end position="352"/>
    </location>
</feature>
<dbReference type="GO" id="GO:0089709">
    <property type="term" value="P:L-histidine transmembrane transport"/>
    <property type="evidence" value="ECO:0007669"/>
    <property type="project" value="TreeGrafter"/>
</dbReference>
<feature type="transmembrane region" description="Helical" evidence="5">
    <location>
        <begin position="27"/>
        <end position="49"/>
    </location>
</feature>
<keyword evidence="3 5" id="KW-1133">Transmembrane helix</keyword>
<feature type="transmembrane region" description="Helical" evidence="5">
    <location>
        <begin position="307"/>
        <end position="325"/>
    </location>
</feature>
<dbReference type="InterPro" id="IPR013057">
    <property type="entry name" value="AA_transpt_TM"/>
</dbReference>
<dbReference type="Pfam" id="PF01490">
    <property type="entry name" value="Aa_trans"/>
    <property type="match status" value="1"/>
</dbReference>
<dbReference type="GO" id="GO:0015187">
    <property type="term" value="F:glycine transmembrane transporter activity"/>
    <property type="evidence" value="ECO:0007669"/>
    <property type="project" value="TreeGrafter"/>
</dbReference>
<dbReference type="GeneTree" id="ENSGT00940000161233"/>
<evidence type="ECO:0000256" key="2">
    <source>
        <dbReference type="ARBA" id="ARBA00022692"/>
    </source>
</evidence>
<reference evidence="7" key="2">
    <citation type="submission" date="2025-08" db="UniProtKB">
        <authorList>
            <consortium name="Ensembl"/>
        </authorList>
    </citation>
    <scope>IDENTIFICATION</scope>
</reference>
<evidence type="ECO:0000256" key="3">
    <source>
        <dbReference type="ARBA" id="ARBA00022989"/>
    </source>
</evidence>
<dbReference type="AlphaFoldDB" id="A0A4W5K134"/>
<reference evidence="8" key="1">
    <citation type="submission" date="2018-06" db="EMBL/GenBank/DDBJ databases">
        <title>Genome assembly of Danube salmon.</title>
        <authorList>
            <person name="Macqueen D.J."/>
            <person name="Gundappa M.K."/>
        </authorList>
    </citation>
    <scope>NUCLEOTIDE SEQUENCE [LARGE SCALE GENOMIC DNA]</scope>
</reference>
<proteinExistence type="predicted"/>
<dbReference type="GO" id="GO:0032329">
    <property type="term" value="P:serine transport"/>
    <property type="evidence" value="ECO:0007669"/>
    <property type="project" value="TreeGrafter"/>
</dbReference>
<feature type="transmembrane region" description="Helical" evidence="5">
    <location>
        <begin position="359"/>
        <end position="379"/>
    </location>
</feature>
<protein>
    <submittedName>
        <fullName evidence="7">Solute carrier family 38 member 5</fullName>
    </submittedName>
</protein>
<dbReference type="GO" id="GO:0005886">
    <property type="term" value="C:plasma membrane"/>
    <property type="evidence" value="ECO:0007669"/>
    <property type="project" value="TreeGrafter"/>
</dbReference>
<evidence type="ECO:0000259" key="6">
    <source>
        <dbReference type="Pfam" id="PF01490"/>
    </source>
</evidence>
<sequence length="389" mass="42795">MSIFNLSNAIMGSGILGLAYAMSNTGIVLFLILLLCIAILSAYSIHLLLRSAGVVGIRAYEQLGHRAFGQPGKVLAGSIITMHNIGAMSSYLFIVKSELPLVIQTFLGLKENTGEWYLDGKYLIIIVSVLIIFPLSLMRHLGYLGYTSGFSLSCMVFFLISVSLLCPQLLFVVFNHLIHALLCFQTAYTIPILAFAFVCHPEVLPIYTELRDATKKRMQTVANISILAMFVMYGLTAIFGYLTFFGGVDSELLHTYIKVDPLDTLILCVRMAVLIAVTLTVPVVLFPIRRALLQLLFPEKPFHWAHHISIAVCLLIIVNLLVIFVPTIRDIFGIIGKCNLLSSLSFCLALSLSLQAACFAALGFVFIVMSTSFIILDWVSGESRSGGLH</sequence>
<evidence type="ECO:0000313" key="7">
    <source>
        <dbReference type="Ensembl" id="ENSHHUP00000005829.1"/>
    </source>
</evidence>
<reference evidence="7" key="3">
    <citation type="submission" date="2025-09" db="UniProtKB">
        <authorList>
            <consortium name="Ensembl"/>
        </authorList>
    </citation>
    <scope>IDENTIFICATION</scope>
</reference>
<keyword evidence="2 5" id="KW-0812">Transmembrane</keyword>
<evidence type="ECO:0000313" key="8">
    <source>
        <dbReference type="Proteomes" id="UP000314982"/>
    </source>
</evidence>
<feature type="transmembrane region" description="Helical" evidence="5">
    <location>
        <begin position="220"/>
        <end position="244"/>
    </location>
</feature>
<dbReference type="GO" id="GO:0015186">
    <property type="term" value="F:L-glutamine transmembrane transporter activity"/>
    <property type="evidence" value="ECO:0007669"/>
    <property type="project" value="TreeGrafter"/>
</dbReference>
<name>A0A4W5K134_9TELE</name>
<feature type="transmembrane region" description="Helical" evidence="5">
    <location>
        <begin position="331"/>
        <end position="352"/>
    </location>
</feature>
<feature type="transmembrane region" description="Helical" evidence="5">
    <location>
        <begin position="74"/>
        <end position="94"/>
    </location>
</feature>
<evidence type="ECO:0000256" key="5">
    <source>
        <dbReference type="SAM" id="Phobius"/>
    </source>
</evidence>
<accession>A0A4W5K134</accession>
<evidence type="ECO:0000256" key="4">
    <source>
        <dbReference type="ARBA" id="ARBA00023136"/>
    </source>
</evidence>
<keyword evidence="4 5" id="KW-0472">Membrane</keyword>
<dbReference type="Ensembl" id="ENSHHUT00000006011.1">
    <property type="protein sequence ID" value="ENSHHUP00000005829.1"/>
    <property type="gene ID" value="ENSHHUG00000003549.1"/>
</dbReference>